<dbReference type="SMART" id="SM00936">
    <property type="entry name" value="PBP5_C"/>
    <property type="match status" value="1"/>
</dbReference>
<comment type="caution">
    <text evidence="15">The sequence shown here is derived from an EMBL/GenBank/DDBJ whole genome shotgun (WGS) entry which is preliminary data.</text>
</comment>
<dbReference type="Pfam" id="PF07943">
    <property type="entry name" value="PBP5_C"/>
    <property type="match status" value="1"/>
</dbReference>
<evidence type="ECO:0000256" key="12">
    <source>
        <dbReference type="ARBA" id="ARBA00034000"/>
    </source>
</evidence>
<keyword evidence="6" id="KW-0645">Protease</keyword>
<dbReference type="InterPro" id="IPR037167">
    <property type="entry name" value="Peptidase_S11_C_sf"/>
</dbReference>
<dbReference type="InterPro" id="IPR015956">
    <property type="entry name" value="Peniciliin-bd_prot_C_sf"/>
</dbReference>
<dbReference type="PANTHER" id="PTHR21581:SF11">
    <property type="entry name" value="D-ALANYL-D-ALANINE CARBOXYPEPTIDASE DACA"/>
    <property type="match status" value="1"/>
</dbReference>
<dbReference type="GO" id="GO:0009002">
    <property type="term" value="F:serine-type D-Ala-D-Ala carboxypeptidase activity"/>
    <property type="evidence" value="ECO:0007669"/>
    <property type="project" value="UniProtKB-EC"/>
</dbReference>
<dbReference type="PRINTS" id="PR00725">
    <property type="entry name" value="DADACBPTASE1"/>
</dbReference>
<evidence type="ECO:0000256" key="1">
    <source>
        <dbReference type="ARBA" id="ARBA00003217"/>
    </source>
</evidence>
<dbReference type="Proteomes" id="UP001232245">
    <property type="component" value="Unassembled WGS sequence"/>
</dbReference>
<protein>
    <recommendedName>
        <fullName evidence="4">serine-type D-Ala-D-Ala carboxypeptidase</fullName>
        <ecNumber evidence="4">3.4.16.4</ecNumber>
    </recommendedName>
</protein>
<comment type="catalytic activity">
    <reaction evidence="12">
        <text>Preferential cleavage: (Ac)2-L-Lys-D-Ala-|-D-Ala. Also transpeptidation of peptidyl-alanyl moieties that are N-acyl substituents of D-alanine.</text>
        <dbReference type="EC" id="3.4.16.4"/>
    </reaction>
</comment>
<evidence type="ECO:0000256" key="6">
    <source>
        <dbReference type="ARBA" id="ARBA00022670"/>
    </source>
</evidence>
<dbReference type="RefSeq" id="WP_174879119.1">
    <property type="nucleotide sequence ID" value="NZ_CADEPK010000004.1"/>
</dbReference>
<gene>
    <name evidence="15" type="ORF">J2S02_005049</name>
</gene>
<keyword evidence="7" id="KW-0732">Signal</keyword>
<evidence type="ECO:0000256" key="8">
    <source>
        <dbReference type="ARBA" id="ARBA00022801"/>
    </source>
</evidence>
<evidence type="ECO:0000256" key="5">
    <source>
        <dbReference type="ARBA" id="ARBA00022645"/>
    </source>
</evidence>
<organism evidence="15 16">
    <name type="scientific">Metabacillus niabensis</name>
    <dbReference type="NCBI Taxonomy" id="324854"/>
    <lineage>
        <taxon>Bacteria</taxon>
        <taxon>Bacillati</taxon>
        <taxon>Bacillota</taxon>
        <taxon>Bacilli</taxon>
        <taxon>Bacillales</taxon>
        <taxon>Bacillaceae</taxon>
        <taxon>Metabacillus</taxon>
    </lineage>
</organism>
<name>A0ABT9Z8U0_9BACI</name>
<dbReference type="PANTHER" id="PTHR21581">
    <property type="entry name" value="D-ALANYL-D-ALANINE CARBOXYPEPTIDASE"/>
    <property type="match status" value="1"/>
</dbReference>
<dbReference type="InterPro" id="IPR012338">
    <property type="entry name" value="Beta-lactam/transpept-like"/>
</dbReference>
<dbReference type="SUPFAM" id="SSF56601">
    <property type="entry name" value="beta-lactamase/transpeptidase-like"/>
    <property type="match status" value="1"/>
</dbReference>
<comment type="similarity">
    <text evidence="3 13">Belongs to the peptidase S11 family.</text>
</comment>
<evidence type="ECO:0000256" key="10">
    <source>
        <dbReference type="ARBA" id="ARBA00022984"/>
    </source>
</evidence>
<keyword evidence="8 15" id="KW-0378">Hydrolase</keyword>
<dbReference type="Pfam" id="PF00768">
    <property type="entry name" value="Peptidase_S11"/>
    <property type="match status" value="1"/>
</dbReference>
<dbReference type="InterPro" id="IPR012907">
    <property type="entry name" value="Peptidase_S11_C"/>
</dbReference>
<keyword evidence="16" id="KW-1185">Reference proteome</keyword>
<comment type="function">
    <text evidence="1">Removes C-terminal D-alanyl residues from sugar-peptide cell wall precursors.</text>
</comment>
<proteinExistence type="inferred from homology"/>
<evidence type="ECO:0000256" key="11">
    <source>
        <dbReference type="ARBA" id="ARBA00023316"/>
    </source>
</evidence>
<evidence type="ECO:0000313" key="16">
    <source>
        <dbReference type="Proteomes" id="UP001232245"/>
    </source>
</evidence>
<dbReference type="EMBL" id="JAUSTZ010000029">
    <property type="protein sequence ID" value="MDQ0228662.1"/>
    <property type="molecule type" value="Genomic_DNA"/>
</dbReference>
<dbReference type="SUPFAM" id="SSF69189">
    <property type="entry name" value="Penicillin-binding protein associated domain"/>
    <property type="match status" value="1"/>
</dbReference>
<evidence type="ECO:0000256" key="4">
    <source>
        <dbReference type="ARBA" id="ARBA00012448"/>
    </source>
</evidence>
<sequence length="447" mass="49430">MNNKRTKFIVFLFLFTLIVTAISPLRTASAAENSIDVNASSAIIIEESTGTILYGKNIDEKLPVASMAKVMTEYLVLEAVKEGRIKWEQTYTPSEYVYKISQNKEYSNVPLRQDGSYTVKELYEAMAIYSANGAAIGLAEIISGTETNFIKLMNEKAKELGLTNYEFVNATGLENGDLMGMHPEGTSPDAENKLSARDMALLSQKLIQDFPEVIETASIAKKTFKEGTEMLNWNWMLPDSTIKGYEYEGVDGLKTGSTNKAGSCFTATATKNGMRVVAVVMNAKGENLHSARFLEMEKMLNYGFNNFAVKEIFPAKYQVEKQSSLPVVKGKEKSVSIQTKDPLTLVIRNGDEKAYKAKFNINKEKLTKNGELTAPLKKGEKVGTMTVSYTGNGEALSFIQEGKQPQVDVVTEVAVEKANWFVLSMRAIGSFFSGLWGTITDTVKGWF</sequence>
<feature type="domain" description="Peptidase S11 D-Ala-D-Ala carboxypeptidase A C-terminal" evidence="14">
    <location>
        <begin position="307"/>
        <end position="417"/>
    </location>
</feature>
<accession>A0ABT9Z8U0</accession>
<dbReference type="Gene3D" id="3.40.710.10">
    <property type="entry name" value="DD-peptidase/beta-lactamase superfamily"/>
    <property type="match status" value="1"/>
</dbReference>
<comment type="pathway">
    <text evidence="2">Cell wall biogenesis; peptidoglycan biosynthesis.</text>
</comment>
<evidence type="ECO:0000256" key="2">
    <source>
        <dbReference type="ARBA" id="ARBA00004752"/>
    </source>
</evidence>
<keyword evidence="5 15" id="KW-0121">Carboxypeptidase</keyword>
<evidence type="ECO:0000256" key="3">
    <source>
        <dbReference type="ARBA" id="ARBA00007164"/>
    </source>
</evidence>
<evidence type="ECO:0000313" key="15">
    <source>
        <dbReference type="EMBL" id="MDQ0228662.1"/>
    </source>
</evidence>
<evidence type="ECO:0000256" key="13">
    <source>
        <dbReference type="RuleBase" id="RU004016"/>
    </source>
</evidence>
<evidence type="ECO:0000256" key="9">
    <source>
        <dbReference type="ARBA" id="ARBA00022960"/>
    </source>
</evidence>
<dbReference type="Gene3D" id="2.60.410.10">
    <property type="entry name" value="D-Ala-D-Ala carboxypeptidase, C-terminal domain"/>
    <property type="match status" value="1"/>
</dbReference>
<evidence type="ECO:0000256" key="7">
    <source>
        <dbReference type="ARBA" id="ARBA00022729"/>
    </source>
</evidence>
<keyword evidence="9" id="KW-0133">Cell shape</keyword>
<keyword evidence="10" id="KW-0573">Peptidoglycan synthesis</keyword>
<keyword evidence="11" id="KW-0961">Cell wall biogenesis/degradation</keyword>
<dbReference type="EC" id="3.4.16.4" evidence="4"/>
<dbReference type="InterPro" id="IPR018044">
    <property type="entry name" value="Peptidase_S11"/>
</dbReference>
<evidence type="ECO:0000259" key="14">
    <source>
        <dbReference type="SMART" id="SM00936"/>
    </source>
</evidence>
<reference evidence="15 16" key="1">
    <citation type="submission" date="2023-07" db="EMBL/GenBank/DDBJ databases">
        <title>Genomic Encyclopedia of Type Strains, Phase IV (KMG-IV): sequencing the most valuable type-strain genomes for metagenomic binning, comparative biology and taxonomic classification.</title>
        <authorList>
            <person name="Goeker M."/>
        </authorList>
    </citation>
    <scope>NUCLEOTIDE SEQUENCE [LARGE SCALE GENOMIC DNA]</scope>
    <source>
        <strain evidence="15 16">DSM 17723</strain>
    </source>
</reference>
<dbReference type="InterPro" id="IPR001967">
    <property type="entry name" value="Peptidase_S11_N"/>
</dbReference>